<evidence type="ECO:0008006" key="4">
    <source>
        <dbReference type="Google" id="ProtNLM"/>
    </source>
</evidence>
<dbReference type="RefSeq" id="WP_345265706.1">
    <property type="nucleotide sequence ID" value="NZ_BAABHB010000002.1"/>
</dbReference>
<dbReference type="EMBL" id="BAABHB010000002">
    <property type="protein sequence ID" value="GAA4401559.1"/>
    <property type="molecule type" value="Genomic_DNA"/>
</dbReference>
<proteinExistence type="predicted"/>
<evidence type="ECO:0000313" key="3">
    <source>
        <dbReference type="Proteomes" id="UP001500936"/>
    </source>
</evidence>
<keyword evidence="1" id="KW-0732">Signal</keyword>
<keyword evidence="3" id="KW-1185">Reference proteome</keyword>
<feature type="signal peptide" evidence="1">
    <location>
        <begin position="1"/>
        <end position="19"/>
    </location>
</feature>
<sequence length="407" mass="44351">MKKVIIIGAALLVGLVACRSNTTNEQTAAGPPVGTFAYDLAFLQNHHKDVVVLRDGDAQALILPAYQGRVMTSTADGKTSYGWINYDLIRSGKLLPHMNAFGGEDRFWMGPEGGQYALFFKKGAAFTADNWQTPTPIDSEPFIVVSGNNRSARLTRNFQLTNYAGTSFQVGVERDVRLLSRPELTQLLGVPPADGLKLVGIQSSNTLINRGPGAWTPDKGLLSVWILGMFNASPRTTVMVPFRKGAGTVINDSYFGKVPLDRLVINDTIAYFRADAKLRSKIGVSPDGAKNWLGSYDPATQTLTLVTFTFDPTNRQYVNSMWEQQKNPYGGDVVNSYNDGPMKPGKPQMGQFYELETSSPAAALAPGGRLTHTHTTLHIQGDEVQLAPIAQRLLGASLPELQTIFVQ</sequence>
<comment type="caution">
    <text evidence="2">The sequence shown here is derived from an EMBL/GenBank/DDBJ whole genome shotgun (WGS) entry which is preliminary data.</text>
</comment>
<dbReference type="Proteomes" id="UP001500936">
    <property type="component" value="Unassembled WGS sequence"/>
</dbReference>
<dbReference type="InterPro" id="IPR046713">
    <property type="entry name" value="DUF6786"/>
</dbReference>
<accession>A0ABP8K7P9</accession>
<gene>
    <name evidence="2" type="ORF">GCM10023187_15840</name>
</gene>
<protein>
    <recommendedName>
        <fullName evidence="4">Lipoprotein</fullName>
    </recommendedName>
</protein>
<organism evidence="2 3">
    <name type="scientific">Nibrella viscosa</name>
    <dbReference type="NCBI Taxonomy" id="1084524"/>
    <lineage>
        <taxon>Bacteria</taxon>
        <taxon>Pseudomonadati</taxon>
        <taxon>Bacteroidota</taxon>
        <taxon>Cytophagia</taxon>
        <taxon>Cytophagales</taxon>
        <taxon>Spirosomataceae</taxon>
        <taxon>Nibrella</taxon>
    </lineage>
</organism>
<evidence type="ECO:0000256" key="1">
    <source>
        <dbReference type="SAM" id="SignalP"/>
    </source>
</evidence>
<name>A0ABP8K7P9_9BACT</name>
<dbReference type="PROSITE" id="PS51257">
    <property type="entry name" value="PROKAR_LIPOPROTEIN"/>
    <property type="match status" value="1"/>
</dbReference>
<evidence type="ECO:0000313" key="2">
    <source>
        <dbReference type="EMBL" id="GAA4401559.1"/>
    </source>
</evidence>
<feature type="chain" id="PRO_5047284094" description="Lipoprotein" evidence="1">
    <location>
        <begin position="20"/>
        <end position="407"/>
    </location>
</feature>
<reference evidence="3" key="1">
    <citation type="journal article" date="2019" name="Int. J. Syst. Evol. Microbiol.">
        <title>The Global Catalogue of Microorganisms (GCM) 10K type strain sequencing project: providing services to taxonomists for standard genome sequencing and annotation.</title>
        <authorList>
            <consortium name="The Broad Institute Genomics Platform"/>
            <consortium name="The Broad Institute Genome Sequencing Center for Infectious Disease"/>
            <person name="Wu L."/>
            <person name="Ma J."/>
        </authorList>
    </citation>
    <scope>NUCLEOTIDE SEQUENCE [LARGE SCALE GENOMIC DNA]</scope>
    <source>
        <strain evidence="3">JCM 17925</strain>
    </source>
</reference>
<dbReference type="Pfam" id="PF20583">
    <property type="entry name" value="DUF6786"/>
    <property type="match status" value="1"/>
</dbReference>